<dbReference type="PATRIC" id="fig|1122241.3.peg.3205"/>
<evidence type="ECO:0000313" key="3">
    <source>
        <dbReference type="Proteomes" id="UP000075670"/>
    </source>
</evidence>
<dbReference type="InterPro" id="IPR000257">
    <property type="entry name" value="Uroporphyrinogen_deCOase"/>
</dbReference>
<dbReference type="EC" id="4.1.1.37" evidence="2"/>
<dbReference type="Pfam" id="PF01208">
    <property type="entry name" value="URO-D"/>
    <property type="match status" value="1"/>
</dbReference>
<gene>
    <name evidence="2" type="primary">hemE_10</name>
    <name evidence="2" type="ORF">MOMUL_30060</name>
</gene>
<keyword evidence="3" id="KW-1185">Reference proteome</keyword>
<feature type="domain" description="Uroporphyrinogen decarboxylase (URO-D)" evidence="1">
    <location>
        <begin position="124"/>
        <end position="370"/>
    </location>
</feature>
<dbReference type="SUPFAM" id="SSF51726">
    <property type="entry name" value="UROD/MetE-like"/>
    <property type="match status" value="1"/>
</dbReference>
<dbReference type="InterPro" id="IPR038071">
    <property type="entry name" value="UROD/MetE-like_sf"/>
</dbReference>
<dbReference type="PANTHER" id="PTHR47099:SF1">
    <property type="entry name" value="METHYLCOBAMIDE:COM METHYLTRANSFERASE MTBA"/>
    <property type="match status" value="1"/>
</dbReference>
<sequence length="379" mass="43734">MKPRERVLKTLEHVEPDRVPMDLGGTRCTTLTLGAYEKLLEHLGLKLEPRLLGNIFQTVALDEEVARYLQVDTRMIHDNPPKKSQDKWLSDDVFKNEWGIVYKRSINEKWFYYDIIEHPLKNATLRDLSNFDWPDPYDPGRTEGLKEEARRLHEETDYCIIGNIEIQAIFATSWRLRGFEQFLIDTIANTDFAKELLARVTEIQKARYQAFLEAVGDYIDLVFIGDDLATQQAPLVSPRTYREIIKPYQADYFEFVKKKSGKKLIYHCCGNVRPLIEDFIEIGVDVLNPVQVSAKDMDPVELKEQFGDRITFWGGIDTQHVLSRGTPDDVRQETKKRIKQLGKGGGYVLAAVHNIQFEVPPENILALFETGLKEGKYPL</sequence>
<dbReference type="AlphaFoldDB" id="A0A151ASI7"/>
<name>A0A151ASI7_9FIRM</name>
<organism evidence="2 3">
    <name type="scientific">Moorella mulderi DSM 14980</name>
    <dbReference type="NCBI Taxonomy" id="1122241"/>
    <lineage>
        <taxon>Bacteria</taxon>
        <taxon>Bacillati</taxon>
        <taxon>Bacillota</taxon>
        <taxon>Clostridia</taxon>
        <taxon>Neomoorellales</taxon>
        <taxon>Neomoorellaceae</taxon>
        <taxon>Neomoorella</taxon>
    </lineage>
</organism>
<dbReference type="GO" id="GO:0004853">
    <property type="term" value="F:uroporphyrinogen decarboxylase activity"/>
    <property type="evidence" value="ECO:0007669"/>
    <property type="project" value="UniProtKB-EC"/>
</dbReference>
<protein>
    <submittedName>
        <fullName evidence="2">Uroporphyrinogen decarboxylase</fullName>
        <ecNumber evidence="2">4.1.1.37</ecNumber>
    </submittedName>
</protein>
<reference evidence="2 3" key="1">
    <citation type="submission" date="2016-02" db="EMBL/GenBank/DDBJ databases">
        <title>Genome sequence of Moorella mulderi DSM 14980.</title>
        <authorList>
            <person name="Poehlein A."/>
            <person name="Daniel R."/>
        </authorList>
    </citation>
    <scope>NUCLEOTIDE SEQUENCE [LARGE SCALE GENOMIC DNA]</scope>
    <source>
        <strain evidence="2 3">DSM 14980</strain>
    </source>
</reference>
<dbReference type="Proteomes" id="UP000075670">
    <property type="component" value="Unassembled WGS sequence"/>
</dbReference>
<dbReference type="PANTHER" id="PTHR47099">
    <property type="entry name" value="METHYLCOBAMIDE:COM METHYLTRANSFERASE MTBA"/>
    <property type="match status" value="1"/>
</dbReference>
<dbReference type="InterPro" id="IPR052024">
    <property type="entry name" value="Methanogen_methyltrans"/>
</dbReference>
<evidence type="ECO:0000313" key="2">
    <source>
        <dbReference type="EMBL" id="KYH30618.1"/>
    </source>
</evidence>
<proteinExistence type="predicted"/>
<comment type="caution">
    <text evidence="2">The sequence shown here is derived from an EMBL/GenBank/DDBJ whole genome shotgun (WGS) entry which is preliminary data.</text>
</comment>
<accession>A0A151ASI7</accession>
<dbReference type="EMBL" id="LTBC01000026">
    <property type="protein sequence ID" value="KYH30618.1"/>
    <property type="molecule type" value="Genomic_DNA"/>
</dbReference>
<dbReference type="GO" id="GO:0006779">
    <property type="term" value="P:porphyrin-containing compound biosynthetic process"/>
    <property type="evidence" value="ECO:0007669"/>
    <property type="project" value="InterPro"/>
</dbReference>
<keyword evidence="2" id="KW-0456">Lyase</keyword>
<evidence type="ECO:0000259" key="1">
    <source>
        <dbReference type="Pfam" id="PF01208"/>
    </source>
</evidence>
<dbReference type="Gene3D" id="3.20.20.210">
    <property type="match status" value="1"/>
</dbReference>